<comment type="similarity">
    <text evidence="2">Belongs to the Tdpoz family.</text>
</comment>
<evidence type="ECO:0008006" key="7">
    <source>
        <dbReference type="Google" id="ProtNLM"/>
    </source>
</evidence>
<dbReference type="InterPro" id="IPR002083">
    <property type="entry name" value="MATH/TRAF_dom"/>
</dbReference>
<dbReference type="PANTHER" id="PTHR26379:SF458">
    <property type="entry name" value="BTB DOMAIN-CONTAINING PROTEIN"/>
    <property type="match status" value="1"/>
</dbReference>
<dbReference type="OrthoDB" id="6359816at2759"/>
<dbReference type="InterPro" id="IPR008974">
    <property type="entry name" value="TRAF-like"/>
</dbReference>
<dbReference type="SUPFAM" id="SSF54695">
    <property type="entry name" value="POZ domain"/>
    <property type="match status" value="1"/>
</dbReference>
<feature type="domain" description="BTB" evidence="4">
    <location>
        <begin position="198"/>
        <end position="269"/>
    </location>
</feature>
<evidence type="ECO:0000259" key="4">
    <source>
        <dbReference type="PROSITE" id="PS50097"/>
    </source>
</evidence>
<feature type="region of interest" description="Disordered" evidence="3">
    <location>
        <begin position="1"/>
        <end position="20"/>
    </location>
</feature>
<dbReference type="Pfam" id="PF22486">
    <property type="entry name" value="MATH_2"/>
    <property type="match status" value="1"/>
</dbReference>
<dbReference type="Gene3D" id="2.60.210.10">
    <property type="entry name" value="Apoptosis, Tumor Necrosis Factor Receptor Associated Protein 2, Chain A"/>
    <property type="match status" value="1"/>
</dbReference>
<dbReference type="KEGG" id="sita:101783773"/>
<evidence type="ECO:0000256" key="2">
    <source>
        <dbReference type="ARBA" id="ARBA00010846"/>
    </source>
</evidence>
<dbReference type="SUPFAM" id="SSF49599">
    <property type="entry name" value="TRAF domain-like"/>
    <property type="match status" value="1"/>
</dbReference>
<dbReference type="Gene3D" id="3.30.710.10">
    <property type="entry name" value="Potassium Channel Kv1.1, Chain A"/>
    <property type="match status" value="1"/>
</dbReference>
<accession>A0A368QRH7</accession>
<proteinExistence type="inferred from homology"/>
<comment type="pathway">
    <text evidence="1">Protein modification; protein ubiquitination.</text>
</comment>
<dbReference type="InterPro" id="IPR056423">
    <property type="entry name" value="BACK_BPM_SPOP"/>
</dbReference>
<dbReference type="PANTHER" id="PTHR26379">
    <property type="entry name" value="BTB/POZ AND MATH DOMAIN-CONTAINING PROTEIN 1"/>
    <property type="match status" value="1"/>
</dbReference>
<dbReference type="InterPro" id="IPR011333">
    <property type="entry name" value="SKP1/BTB/POZ_sf"/>
</dbReference>
<dbReference type="CDD" id="cd18280">
    <property type="entry name" value="BTB_POZ_BPM_plant"/>
    <property type="match status" value="1"/>
</dbReference>
<dbReference type="GO" id="GO:0016567">
    <property type="term" value="P:protein ubiquitination"/>
    <property type="evidence" value="ECO:0007669"/>
    <property type="project" value="InterPro"/>
</dbReference>
<gene>
    <name evidence="6" type="ORF">SETIT_4G066900v2</name>
</gene>
<dbReference type="SMART" id="SM00225">
    <property type="entry name" value="BTB"/>
    <property type="match status" value="1"/>
</dbReference>
<name>A0A368QRH7_SETIT</name>
<dbReference type="EMBL" id="CM003531">
    <property type="protein sequence ID" value="RCV20569.1"/>
    <property type="molecule type" value="Genomic_DNA"/>
</dbReference>
<dbReference type="InterPro" id="IPR045005">
    <property type="entry name" value="BPM1-6"/>
</dbReference>
<dbReference type="InterPro" id="IPR000210">
    <property type="entry name" value="BTB/POZ_dom"/>
</dbReference>
<evidence type="ECO:0000259" key="5">
    <source>
        <dbReference type="PROSITE" id="PS50144"/>
    </source>
</evidence>
<dbReference type="Gene3D" id="1.25.40.420">
    <property type="match status" value="1"/>
</dbReference>
<evidence type="ECO:0000313" key="6">
    <source>
        <dbReference type="EMBL" id="RCV20569.1"/>
    </source>
</evidence>
<dbReference type="PROSITE" id="PS50144">
    <property type="entry name" value="MATH"/>
    <property type="match status" value="1"/>
</dbReference>
<dbReference type="PROSITE" id="PS50097">
    <property type="entry name" value="BTB"/>
    <property type="match status" value="1"/>
</dbReference>
<evidence type="ECO:0000256" key="3">
    <source>
        <dbReference type="SAM" id="MobiDB-lite"/>
    </source>
</evidence>
<sequence length="383" mass="41668">MAAASRPTSRPRTRTASTSALETARGTHAFKIAGYSLHRGLGVGKFVRSATFAVGGHDWSICFYPDGWDSSEDHADWVAVFLELMSTKDAKAVVRASFDFRLVDQATGRSTVLVNQVTPLSFTSKAAAVGAPCIQKRKNLEASTFLRDDCLVIECDLTVIVNEPRVVEEEAAAVSRPQVPPPDLSENLGRLLEEKRGSDVAFKVGDEVFPVHKIILAARSPVFNAELFGPMAAAAEKDTAAGGQLCIAVEEMHPDVFRALLHFVYTDTMPDMGEFDDADDDSKEMTKHLLVAADRYAMERLKLMCEDVLCQSLHVDNVAAMLALADQHQCRALGDACAEFIASSNGIGNVVASQGYAHLKRVCPAVLVDMLERVAKCLQSYMR</sequence>
<dbReference type="Pfam" id="PF00651">
    <property type="entry name" value="BTB"/>
    <property type="match status" value="1"/>
</dbReference>
<reference evidence="6" key="1">
    <citation type="journal article" date="2012" name="Nat. Biotechnol.">
        <title>Reference genome sequence of the model plant Setaria.</title>
        <authorList>
            <person name="Bennetzen J.L."/>
            <person name="Schmutz J."/>
            <person name="Wang H."/>
            <person name="Percifield R."/>
            <person name="Hawkins J."/>
            <person name="Pontaroli A.C."/>
            <person name="Estep M."/>
            <person name="Feng L."/>
            <person name="Vaughn J.N."/>
            <person name="Grimwood J."/>
            <person name="Jenkins J."/>
            <person name="Barry K."/>
            <person name="Lindquist E."/>
            <person name="Hellsten U."/>
            <person name="Deshpande S."/>
            <person name="Wang X."/>
            <person name="Wu X."/>
            <person name="Mitros T."/>
            <person name="Triplett J."/>
            <person name="Yang X."/>
            <person name="Ye C.Y."/>
            <person name="Mauro-Herrera M."/>
            <person name="Wang L."/>
            <person name="Li P."/>
            <person name="Sharma M."/>
            <person name="Sharma R."/>
            <person name="Ronald P.C."/>
            <person name="Panaud O."/>
            <person name="Kellogg E.A."/>
            <person name="Brutnell T.P."/>
            <person name="Doust A.N."/>
            <person name="Tuskan G.A."/>
            <person name="Rokhsar D."/>
            <person name="Devos K.M."/>
        </authorList>
    </citation>
    <scope>NUCLEOTIDE SEQUENCE [LARGE SCALE GENOMIC DNA]</scope>
    <source>
        <strain evidence="6">Yugu1</strain>
    </source>
</reference>
<feature type="domain" description="MATH" evidence="5">
    <location>
        <begin position="25"/>
        <end position="157"/>
    </location>
</feature>
<protein>
    <recommendedName>
        <fullName evidence="7">BTB domain-containing protein</fullName>
    </recommendedName>
</protein>
<evidence type="ECO:0000256" key="1">
    <source>
        <dbReference type="ARBA" id="ARBA00004906"/>
    </source>
</evidence>
<reference evidence="6" key="2">
    <citation type="submission" date="2015-07" db="EMBL/GenBank/DDBJ databases">
        <authorList>
            <person name="Noorani M."/>
        </authorList>
    </citation>
    <scope>NUCLEOTIDE SEQUENCE</scope>
    <source>
        <strain evidence="6">Yugu1</strain>
    </source>
</reference>
<organism evidence="6">
    <name type="scientific">Setaria italica</name>
    <name type="common">Foxtail millet</name>
    <name type="synonym">Panicum italicum</name>
    <dbReference type="NCBI Taxonomy" id="4555"/>
    <lineage>
        <taxon>Eukaryota</taxon>
        <taxon>Viridiplantae</taxon>
        <taxon>Streptophyta</taxon>
        <taxon>Embryophyta</taxon>
        <taxon>Tracheophyta</taxon>
        <taxon>Spermatophyta</taxon>
        <taxon>Magnoliopsida</taxon>
        <taxon>Liliopsida</taxon>
        <taxon>Poales</taxon>
        <taxon>Poaceae</taxon>
        <taxon>PACMAD clade</taxon>
        <taxon>Panicoideae</taxon>
        <taxon>Panicodae</taxon>
        <taxon>Paniceae</taxon>
        <taxon>Cenchrinae</taxon>
        <taxon>Setaria</taxon>
    </lineage>
</organism>
<dbReference type="CDD" id="cd00121">
    <property type="entry name" value="MATH"/>
    <property type="match status" value="1"/>
</dbReference>
<dbReference type="AlphaFoldDB" id="A0A368QRH7"/>
<dbReference type="Pfam" id="PF24570">
    <property type="entry name" value="BACK_BPM_SPOP"/>
    <property type="match status" value="1"/>
</dbReference>